<reference evidence="7" key="1">
    <citation type="submission" date="2014-11" db="EMBL/GenBank/DDBJ databases">
        <authorList>
            <person name="Wibberg D."/>
        </authorList>
    </citation>
    <scope>NUCLEOTIDE SEQUENCE [LARGE SCALE GENOMIC DNA]</scope>
    <source>
        <strain evidence="7">L3</strain>
    </source>
</reference>
<dbReference type="PANTHER" id="PTHR30385">
    <property type="entry name" value="SIGMA FACTOR F FLAGELLAR"/>
    <property type="match status" value="1"/>
</dbReference>
<evidence type="ECO:0000313" key="6">
    <source>
        <dbReference type="EMBL" id="CEP78888.1"/>
    </source>
</evidence>
<dbReference type="OrthoDB" id="9799825at2"/>
<dbReference type="NCBIfam" id="NF005413">
    <property type="entry name" value="PRK06986.1"/>
    <property type="match status" value="1"/>
</dbReference>
<evidence type="ECO:0000313" key="7">
    <source>
        <dbReference type="Proteomes" id="UP000032809"/>
    </source>
</evidence>
<dbReference type="NCBIfam" id="TIGR02937">
    <property type="entry name" value="sigma70-ECF"/>
    <property type="match status" value="1"/>
</dbReference>
<evidence type="ECO:0000259" key="5">
    <source>
        <dbReference type="PROSITE" id="PS00716"/>
    </source>
</evidence>
<dbReference type="RefSeq" id="WP_045088253.1">
    <property type="nucleotide sequence ID" value="NZ_LN824141.1"/>
</dbReference>
<dbReference type="CDD" id="cd06171">
    <property type="entry name" value="Sigma70_r4"/>
    <property type="match status" value="1"/>
</dbReference>
<keyword evidence="7" id="KW-1185">Reference proteome</keyword>
<dbReference type="GO" id="GO:0006352">
    <property type="term" value="P:DNA-templated transcription initiation"/>
    <property type="evidence" value="ECO:0007669"/>
    <property type="project" value="InterPro"/>
</dbReference>
<proteinExistence type="predicted"/>
<name>A0A0C7P020_DEFTU</name>
<dbReference type="NCBIfam" id="TIGR02479">
    <property type="entry name" value="FliA_WhiG"/>
    <property type="match status" value="1"/>
</dbReference>
<gene>
    <name evidence="6" type="ORF">DTL3_1599</name>
</gene>
<evidence type="ECO:0000256" key="2">
    <source>
        <dbReference type="ARBA" id="ARBA00023082"/>
    </source>
</evidence>
<protein>
    <submittedName>
        <fullName evidence="6">RNA polymerase sigma70</fullName>
    </submittedName>
</protein>
<dbReference type="Pfam" id="PF04542">
    <property type="entry name" value="Sigma70_r2"/>
    <property type="match status" value="1"/>
</dbReference>
<dbReference type="InterPro" id="IPR013324">
    <property type="entry name" value="RNA_pol_sigma_r3/r4-like"/>
</dbReference>
<dbReference type="Pfam" id="PF04545">
    <property type="entry name" value="Sigma70_r4"/>
    <property type="match status" value="1"/>
</dbReference>
<evidence type="ECO:0000256" key="4">
    <source>
        <dbReference type="ARBA" id="ARBA00023163"/>
    </source>
</evidence>
<dbReference type="PRINTS" id="PR00046">
    <property type="entry name" value="SIGMA70FCT"/>
</dbReference>
<dbReference type="InterPro" id="IPR007630">
    <property type="entry name" value="RNA_pol_sigma70_r4"/>
</dbReference>
<keyword evidence="4" id="KW-0804">Transcription</keyword>
<feature type="domain" description="RNA polymerase sigma-70" evidence="5">
    <location>
        <begin position="197"/>
        <end position="223"/>
    </location>
</feature>
<organism evidence="6 7">
    <name type="scientific">Defluviitoga tunisiensis</name>
    <dbReference type="NCBI Taxonomy" id="1006576"/>
    <lineage>
        <taxon>Bacteria</taxon>
        <taxon>Thermotogati</taxon>
        <taxon>Thermotogota</taxon>
        <taxon>Thermotogae</taxon>
        <taxon>Petrotogales</taxon>
        <taxon>Petrotogaceae</taxon>
        <taxon>Defluviitoga</taxon>
    </lineage>
</organism>
<dbReference type="KEGG" id="dtn:DTL3_1599"/>
<accession>A0A0C7P020</accession>
<dbReference type="HOGENOM" id="CLU_014793_8_1_0"/>
<dbReference type="PROSITE" id="PS00716">
    <property type="entry name" value="SIGMA70_2"/>
    <property type="match status" value="1"/>
</dbReference>
<dbReference type="AlphaFoldDB" id="A0A0C7P020"/>
<dbReference type="InterPro" id="IPR000943">
    <property type="entry name" value="RNA_pol_sigma70"/>
</dbReference>
<dbReference type="PANTHER" id="PTHR30385:SF7">
    <property type="entry name" value="RNA POLYMERASE SIGMA FACTOR FLIA"/>
    <property type="match status" value="1"/>
</dbReference>
<keyword evidence="1" id="KW-0805">Transcription regulation</keyword>
<dbReference type="Proteomes" id="UP000032809">
    <property type="component" value="Chromosome I"/>
</dbReference>
<dbReference type="EMBL" id="LN824141">
    <property type="protein sequence ID" value="CEP78888.1"/>
    <property type="molecule type" value="Genomic_DNA"/>
</dbReference>
<evidence type="ECO:0000256" key="1">
    <source>
        <dbReference type="ARBA" id="ARBA00023015"/>
    </source>
</evidence>
<dbReference type="InterPro" id="IPR013325">
    <property type="entry name" value="RNA_pol_sigma_r2"/>
</dbReference>
<dbReference type="SUPFAM" id="SSF88659">
    <property type="entry name" value="Sigma3 and sigma4 domains of RNA polymerase sigma factors"/>
    <property type="match status" value="1"/>
</dbReference>
<evidence type="ECO:0000256" key="3">
    <source>
        <dbReference type="ARBA" id="ARBA00023125"/>
    </source>
</evidence>
<dbReference type="Gene3D" id="1.20.140.160">
    <property type="match status" value="1"/>
</dbReference>
<dbReference type="GO" id="GO:0003677">
    <property type="term" value="F:DNA binding"/>
    <property type="evidence" value="ECO:0007669"/>
    <property type="project" value="UniProtKB-KW"/>
</dbReference>
<dbReference type="InterPro" id="IPR014284">
    <property type="entry name" value="RNA_pol_sigma-70_dom"/>
</dbReference>
<sequence length="229" mass="27171">MKYNIDEEQLVLDYLPKIKYIALNLKSTLPKNVELDDLIQEGIIGLLQSYRKYDPEKGASFNTFAMKRIKGSMLDYLRKIDWLPKETRSLIKKYEDLVYEVGEEEYLDDKLIAERLNIEENDVDKIKFSISKRQILQLDSYFFDSEEVNWSIEEDDSNDPEVIAYKEIFKDKLKDCIEKLSQREQLILSLYYDNNLTFREIGEILDLSESRISQVHSQILIKLKKMVDE</sequence>
<dbReference type="GO" id="GO:0003899">
    <property type="term" value="F:DNA-directed RNA polymerase activity"/>
    <property type="evidence" value="ECO:0007669"/>
    <property type="project" value="InterPro"/>
</dbReference>
<keyword evidence="3" id="KW-0238">DNA-binding</keyword>
<dbReference type="GO" id="GO:0016987">
    <property type="term" value="F:sigma factor activity"/>
    <property type="evidence" value="ECO:0007669"/>
    <property type="project" value="UniProtKB-KW"/>
</dbReference>
<dbReference type="STRING" id="1006576.DTL3_1599"/>
<dbReference type="Gene3D" id="1.10.1740.10">
    <property type="match status" value="1"/>
</dbReference>
<dbReference type="InterPro" id="IPR007627">
    <property type="entry name" value="RNA_pol_sigma70_r2"/>
</dbReference>
<dbReference type="PATRIC" id="fig|1006576.9.peg.1595"/>
<dbReference type="SUPFAM" id="SSF88946">
    <property type="entry name" value="Sigma2 domain of RNA polymerase sigma factors"/>
    <property type="match status" value="1"/>
</dbReference>
<keyword evidence="2" id="KW-0731">Sigma factor</keyword>
<dbReference type="InterPro" id="IPR012845">
    <property type="entry name" value="RNA_pol_sigma_FliA_WhiG"/>
</dbReference>